<sequence>MSSWFDPVHRRFMRSTSGLKADARPVNPEFSRRETQTGVRTLPNLVLAVLWEAPPGWASIQVAKNRVHLSLVLGRSVGFANPWFGPFGDHPSSVRPPARIRVRARLPQVVTLKTTPYS</sequence>
<evidence type="ECO:0000313" key="3">
    <source>
        <dbReference type="EMBL" id="KIO15983.1"/>
    </source>
</evidence>
<dbReference type="EMBL" id="KN823895">
    <property type="protein sequence ID" value="KIO15653.1"/>
    <property type="molecule type" value="Genomic_DNA"/>
</dbReference>
<reference evidence="4" key="2">
    <citation type="submission" date="2015-01" db="EMBL/GenBank/DDBJ databases">
        <title>Evolutionary Origins and Diversification of the Mycorrhizal Mutualists.</title>
        <authorList>
            <consortium name="DOE Joint Genome Institute"/>
            <consortium name="Mycorrhizal Genomics Consortium"/>
            <person name="Kohler A."/>
            <person name="Kuo A."/>
            <person name="Nagy L.G."/>
            <person name="Floudas D."/>
            <person name="Copeland A."/>
            <person name="Barry K.W."/>
            <person name="Cichocki N."/>
            <person name="Veneault-Fourrey C."/>
            <person name="LaButti K."/>
            <person name="Lindquist E.A."/>
            <person name="Lipzen A."/>
            <person name="Lundell T."/>
            <person name="Morin E."/>
            <person name="Murat C."/>
            <person name="Riley R."/>
            <person name="Ohm R."/>
            <person name="Sun H."/>
            <person name="Tunlid A."/>
            <person name="Henrissat B."/>
            <person name="Grigoriev I.V."/>
            <person name="Hibbett D.S."/>
            <person name="Martin F."/>
        </authorList>
    </citation>
    <scope>NUCLEOTIDE SEQUENCE [LARGE SCALE GENOMIC DNA]</scope>
    <source>
        <strain evidence="4">MUT 4182</strain>
    </source>
</reference>
<evidence type="ECO:0000313" key="2">
    <source>
        <dbReference type="EMBL" id="KIO15653.1"/>
    </source>
</evidence>
<evidence type="ECO:0000313" key="4">
    <source>
        <dbReference type="Proteomes" id="UP000054248"/>
    </source>
</evidence>
<dbReference type="EMBL" id="KN823724">
    <property type="protein sequence ID" value="KIO15983.1"/>
    <property type="molecule type" value="Genomic_DNA"/>
</dbReference>
<accession>A0A0C3K2K7</accession>
<feature type="region of interest" description="Disordered" evidence="1">
    <location>
        <begin position="16"/>
        <end position="36"/>
    </location>
</feature>
<reference evidence="2" key="3">
    <citation type="submission" date="2015-02" db="EMBL/GenBank/DDBJ databases">
        <title>Evolutionary Origins and Diversification of the Mycorrhizal Mutualists.</title>
        <authorList>
            <consortium name="DOE Joint Genome Institute"/>
            <consortium name="Mycorrhizal Genomics Consortium"/>
            <person name="Kohler A."/>
            <person name="Kuo A."/>
            <person name="Nagy L.G."/>
            <person name="Floudas D."/>
            <person name="Copeland A."/>
            <person name="Barry K.W."/>
            <person name="Cichocki N."/>
            <person name="Veneault-Fourrey C."/>
            <person name="LaButti K."/>
            <person name="Lindquist E.A."/>
            <person name="Lipzen A."/>
            <person name="Lundell T."/>
            <person name="Morin E."/>
            <person name="Murat C."/>
            <person name="Riley R."/>
            <person name="Ohm R."/>
            <person name="Sun H."/>
            <person name="Tunlid A."/>
            <person name="Henrissat B."/>
            <person name="Grigoriev I.V."/>
            <person name="Hibbett D.S."/>
            <person name="Martin F."/>
        </authorList>
    </citation>
    <scope>NUCLEOTIDE SEQUENCE</scope>
    <source>
        <strain evidence="2 4">MUT 4182</strain>
    </source>
</reference>
<gene>
    <name evidence="3" type="ORF">M407DRAFT_13038</name>
    <name evidence="2" type="ORF">M407DRAFT_13200</name>
</gene>
<keyword evidence="4" id="KW-1185">Reference proteome</keyword>
<evidence type="ECO:0000256" key="1">
    <source>
        <dbReference type="SAM" id="MobiDB-lite"/>
    </source>
</evidence>
<protein>
    <submittedName>
        <fullName evidence="2">Uncharacterized protein</fullName>
    </submittedName>
</protein>
<organism evidence="2 4">
    <name type="scientific">Tulasnella calospora MUT 4182</name>
    <dbReference type="NCBI Taxonomy" id="1051891"/>
    <lineage>
        <taxon>Eukaryota</taxon>
        <taxon>Fungi</taxon>
        <taxon>Dikarya</taxon>
        <taxon>Basidiomycota</taxon>
        <taxon>Agaricomycotina</taxon>
        <taxon>Agaricomycetes</taxon>
        <taxon>Cantharellales</taxon>
        <taxon>Tulasnellaceae</taxon>
        <taxon>Tulasnella</taxon>
    </lineage>
</organism>
<proteinExistence type="predicted"/>
<name>A0A0C3K2K7_9AGAM</name>
<dbReference type="AlphaFoldDB" id="A0A0C3K2K7"/>
<dbReference type="Proteomes" id="UP000054248">
    <property type="component" value="Unassembled WGS sequence"/>
</dbReference>
<dbReference type="HOGENOM" id="CLU_2074894_0_0_1"/>
<reference evidence="2 4" key="1">
    <citation type="submission" date="2014-04" db="EMBL/GenBank/DDBJ databases">
        <authorList>
            <consortium name="DOE Joint Genome Institute"/>
            <person name="Kuo A."/>
            <person name="Girlanda M."/>
            <person name="Perotto S."/>
            <person name="Kohler A."/>
            <person name="Nagy L.G."/>
            <person name="Floudas D."/>
            <person name="Copeland A."/>
            <person name="Barry K.W."/>
            <person name="Cichocki N."/>
            <person name="Veneault-Fourrey C."/>
            <person name="LaButti K."/>
            <person name="Lindquist E.A."/>
            <person name="Lipzen A."/>
            <person name="Lundell T."/>
            <person name="Morin E."/>
            <person name="Murat C."/>
            <person name="Sun H."/>
            <person name="Tunlid A."/>
            <person name="Henrissat B."/>
            <person name="Grigoriev I.V."/>
            <person name="Hibbett D.S."/>
            <person name="Martin F."/>
            <person name="Nordberg H.P."/>
            <person name="Cantor M.N."/>
            <person name="Hua S.X."/>
        </authorList>
    </citation>
    <scope>NUCLEOTIDE SEQUENCE [LARGE SCALE GENOMIC DNA]</scope>
    <source>
        <strain evidence="2 4">MUT 4182</strain>
    </source>
</reference>